<dbReference type="RefSeq" id="WP_069189004.1">
    <property type="nucleotide sequence ID" value="NZ_FLYE01000023.1"/>
</dbReference>
<dbReference type="InterPro" id="IPR001789">
    <property type="entry name" value="Sig_transdc_resp-reg_receiver"/>
</dbReference>
<evidence type="ECO:0000256" key="5">
    <source>
        <dbReference type="ARBA" id="ARBA00023163"/>
    </source>
</evidence>
<keyword evidence="1 6" id="KW-0597">Phosphoprotein</keyword>
<dbReference type="GO" id="GO:0005829">
    <property type="term" value="C:cytosol"/>
    <property type="evidence" value="ECO:0007669"/>
    <property type="project" value="TreeGrafter"/>
</dbReference>
<evidence type="ECO:0000256" key="4">
    <source>
        <dbReference type="ARBA" id="ARBA00023125"/>
    </source>
</evidence>
<dbReference type="AlphaFoldDB" id="A0A1C3RI75"/>
<proteinExistence type="predicted"/>
<dbReference type="Pfam" id="PF00072">
    <property type="entry name" value="Response_reg"/>
    <property type="match status" value="1"/>
</dbReference>
<name>A0A1C3RI75_9PROT</name>
<dbReference type="InterPro" id="IPR039420">
    <property type="entry name" value="WalR-like"/>
</dbReference>
<evidence type="ECO:0000256" key="2">
    <source>
        <dbReference type="ARBA" id="ARBA00023012"/>
    </source>
</evidence>
<keyword evidence="2" id="KW-0902">Two-component regulatory system</keyword>
<keyword evidence="9" id="KW-1185">Reference proteome</keyword>
<evidence type="ECO:0000259" key="7">
    <source>
        <dbReference type="PROSITE" id="PS50110"/>
    </source>
</evidence>
<dbReference type="InterPro" id="IPR011006">
    <property type="entry name" value="CheY-like_superfamily"/>
</dbReference>
<dbReference type="GO" id="GO:0032993">
    <property type="term" value="C:protein-DNA complex"/>
    <property type="evidence" value="ECO:0007669"/>
    <property type="project" value="TreeGrafter"/>
</dbReference>
<keyword evidence="5" id="KW-0804">Transcription</keyword>
<dbReference type="InterPro" id="IPR036388">
    <property type="entry name" value="WH-like_DNA-bd_sf"/>
</dbReference>
<dbReference type="InterPro" id="IPR001867">
    <property type="entry name" value="OmpR/PhoB-type_DNA-bd"/>
</dbReference>
<dbReference type="OrthoDB" id="5292887at2"/>
<sequence>MHVVVVEDHDALRDITATVLREEGYFVTDLAYAEDVDGIVDGSPIDIIVIDLNLPGEDGISLAKRLRKAHPLVGIIMMTARDSAKDMAIGYDSGADVYLVKPILPETLLSVIGSLQRRLHSTIEGQSAKLNQAENLLVGPKGDATLQEAETKLLTACMRAANCELEYGQVAKIFGMDEVGYNKKNLEVRIVRLRKKLKEVTAGKVNICSVRLKGYKLTKPLKIY</sequence>
<gene>
    <name evidence="8" type="ORF">MTBPR1_30325</name>
</gene>
<evidence type="ECO:0000256" key="3">
    <source>
        <dbReference type="ARBA" id="ARBA00023015"/>
    </source>
</evidence>
<dbReference type="GO" id="GO:0006355">
    <property type="term" value="P:regulation of DNA-templated transcription"/>
    <property type="evidence" value="ECO:0007669"/>
    <property type="project" value="InterPro"/>
</dbReference>
<dbReference type="SUPFAM" id="SSF52172">
    <property type="entry name" value="CheY-like"/>
    <property type="match status" value="1"/>
</dbReference>
<dbReference type="EMBL" id="FLYE01000023">
    <property type="protein sequence ID" value="SCA56955.1"/>
    <property type="molecule type" value="Genomic_DNA"/>
</dbReference>
<evidence type="ECO:0000256" key="6">
    <source>
        <dbReference type="PROSITE-ProRule" id="PRU00169"/>
    </source>
</evidence>
<dbReference type="GO" id="GO:0000976">
    <property type="term" value="F:transcription cis-regulatory region binding"/>
    <property type="evidence" value="ECO:0007669"/>
    <property type="project" value="TreeGrafter"/>
</dbReference>
<organism evidence="8 9">
    <name type="scientific">Candidatus Terasakiella magnetica</name>
    <dbReference type="NCBI Taxonomy" id="1867952"/>
    <lineage>
        <taxon>Bacteria</taxon>
        <taxon>Pseudomonadati</taxon>
        <taxon>Pseudomonadota</taxon>
        <taxon>Alphaproteobacteria</taxon>
        <taxon>Rhodospirillales</taxon>
        <taxon>Terasakiellaceae</taxon>
        <taxon>Terasakiella</taxon>
    </lineage>
</organism>
<dbReference type="STRING" id="1867952.MTBPR1_30325"/>
<feature type="modified residue" description="4-aspartylphosphate" evidence="6">
    <location>
        <position position="51"/>
    </location>
</feature>
<dbReference type="GO" id="GO:0000156">
    <property type="term" value="F:phosphorelay response regulator activity"/>
    <property type="evidence" value="ECO:0007669"/>
    <property type="project" value="TreeGrafter"/>
</dbReference>
<dbReference type="Gene3D" id="1.10.10.10">
    <property type="entry name" value="Winged helix-like DNA-binding domain superfamily/Winged helix DNA-binding domain"/>
    <property type="match status" value="1"/>
</dbReference>
<dbReference type="PROSITE" id="PS50110">
    <property type="entry name" value="RESPONSE_REGULATORY"/>
    <property type="match status" value="1"/>
</dbReference>
<evidence type="ECO:0000313" key="8">
    <source>
        <dbReference type="EMBL" id="SCA56955.1"/>
    </source>
</evidence>
<dbReference type="Pfam" id="PF00486">
    <property type="entry name" value="Trans_reg_C"/>
    <property type="match status" value="1"/>
</dbReference>
<feature type="domain" description="Response regulatory" evidence="7">
    <location>
        <begin position="2"/>
        <end position="116"/>
    </location>
</feature>
<accession>A0A1C3RI75</accession>
<keyword evidence="3" id="KW-0805">Transcription regulation</keyword>
<dbReference type="SMART" id="SM00448">
    <property type="entry name" value="REC"/>
    <property type="match status" value="1"/>
</dbReference>
<dbReference type="Gene3D" id="3.40.50.2300">
    <property type="match status" value="1"/>
</dbReference>
<keyword evidence="4" id="KW-0238">DNA-binding</keyword>
<evidence type="ECO:0000256" key="1">
    <source>
        <dbReference type="ARBA" id="ARBA00022553"/>
    </source>
</evidence>
<dbReference type="Proteomes" id="UP000231658">
    <property type="component" value="Unassembled WGS sequence"/>
</dbReference>
<dbReference type="SUPFAM" id="SSF46894">
    <property type="entry name" value="C-terminal effector domain of the bipartite response regulators"/>
    <property type="match status" value="1"/>
</dbReference>
<dbReference type="PANTHER" id="PTHR48111:SF1">
    <property type="entry name" value="TWO-COMPONENT RESPONSE REGULATOR ORR33"/>
    <property type="match status" value="1"/>
</dbReference>
<protein>
    <submittedName>
        <fullName evidence="8">Two component transcriptional regulator, winged helix family</fullName>
    </submittedName>
</protein>
<evidence type="ECO:0000313" key="9">
    <source>
        <dbReference type="Proteomes" id="UP000231658"/>
    </source>
</evidence>
<reference evidence="8 9" key="1">
    <citation type="submission" date="2016-07" db="EMBL/GenBank/DDBJ databases">
        <authorList>
            <person name="Lefevre C.T."/>
        </authorList>
    </citation>
    <scope>NUCLEOTIDE SEQUENCE [LARGE SCALE GENOMIC DNA]</scope>
    <source>
        <strain evidence="8">PR1</strain>
    </source>
</reference>
<dbReference type="PANTHER" id="PTHR48111">
    <property type="entry name" value="REGULATOR OF RPOS"/>
    <property type="match status" value="1"/>
</dbReference>
<dbReference type="InterPro" id="IPR016032">
    <property type="entry name" value="Sig_transdc_resp-reg_C-effctor"/>
</dbReference>